<sequence length="37" mass="4191">MPNVAISRFLSMHKRMYANDMPEYATNVDATLFVANA</sequence>
<evidence type="ECO:0000313" key="2">
    <source>
        <dbReference type="Proteomes" id="UP001238088"/>
    </source>
</evidence>
<keyword evidence="2" id="KW-1185">Reference proteome</keyword>
<reference evidence="1 2" key="1">
    <citation type="submission" date="2023-07" db="EMBL/GenBank/DDBJ databases">
        <title>Genomic Encyclopedia of Type Strains, Phase IV (KMG-IV): sequencing the most valuable type-strain genomes for metagenomic binning, comparative biology and taxonomic classification.</title>
        <authorList>
            <person name="Goeker M."/>
        </authorList>
    </citation>
    <scope>NUCLEOTIDE SEQUENCE [LARGE SCALE GENOMIC DNA]</scope>
    <source>
        <strain evidence="1 2">DSM 23494</strain>
    </source>
</reference>
<accession>A0ABU0AHK0</accession>
<comment type="caution">
    <text evidence="1">The sequence shown here is derived from an EMBL/GenBank/DDBJ whole genome shotgun (WGS) entry which is preliminary data.</text>
</comment>
<gene>
    <name evidence="1" type="ORF">J2S17_002621</name>
</gene>
<proteinExistence type="predicted"/>
<name>A0ABU0AHK0_9BACI</name>
<dbReference type="EMBL" id="JAUSUB010000010">
    <property type="protein sequence ID" value="MDQ0270736.1"/>
    <property type="molecule type" value="Genomic_DNA"/>
</dbReference>
<evidence type="ECO:0000313" key="1">
    <source>
        <dbReference type="EMBL" id="MDQ0270736.1"/>
    </source>
</evidence>
<organism evidence="1 2">
    <name type="scientific">Cytobacillus purgationiresistens</name>
    <dbReference type="NCBI Taxonomy" id="863449"/>
    <lineage>
        <taxon>Bacteria</taxon>
        <taxon>Bacillati</taxon>
        <taxon>Bacillota</taxon>
        <taxon>Bacilli</taxon>
        <taxon>Bacillales</taxon>
        <taxon>Bacillaceae</taxon>
        <taxon>Cytobacillus</taxon>
    </lineage>
</organism>
<protein>
    <submittedName>
        <fullName evidence="1">Uncharacterized protein</fullName>
    </submittedName>
</protein>
<dbReference type="Proteomes" id="UP001238088">
    <property type="component" value="Unassembled WGS sequence"/>
</dbReference>